<reference evidence="5 6" key="1">
    <citation type="journal article" date="2024" name="bioRxiv">
        <title>A reference genome for Trichogramma kaykai: A tiny desert-dwelling parasitoid wasp with competing sex-ratio distorters.</title>
        <authorList>
            <person name="Culotta J."/>
            <person name="Lindsey A.R."/>
        </authorList>
    </citation>
    <scope>NUCLEOTIDE SEQUENCE [LARGE SCALE GENOMIC DNA]</scope>
    <source>
        <strain evidence="5 6">KSX58</strain>
    </source>
</reference>
<dbReference type="Gene3D" id="3.30.70.980">
    <property type="match status" value="2"/>
</dbReference>
<dbReference type="Pfam" id="PF01709">
    <property type="entry name" value="Transcrip_reg"/>
    <property type="match status" value="1"/>
</dbReference>
<feature type="domain" description="TACO1/YebC-like second and third" evidence="3">
    <location>
        <begin position="105"/>
        <end position="262"/>
    </location>
</feature>
<dbReference type="PANTHER" id="PTHR12532:SF0">
    <property type="entry name" value="TRANSLATIONAL ACTIVATOR OF CYTOCHROME C OXIDASE 1"/>
    <property type="match status" value="1"/>
</dbReference>
<dbReference type="Pfam" id="PF20772">
    <property type="entry name" value="TACO1_YebC_N"/>
    <property type="match status" value="1"/>
</dbReference>
<protein>
    <submittedName>
        <fullName evidence="5">Uncharacterized protein</fullName>
    </submittedName>
</protein>
<dbReference type="EMBL" id="JBJJXI010000123">
    <property type="protein sequence ID" value="KAL3389395.1"/>
    <property type="molecule type" value="Genomic_DNA"/>
</dbReference>
<dbReference type="InterPro" id="IPR048300">
    <property type="entry name" value="TACO1_YebC-like_2nd/3rd_dom"/>
</dbReference>
<evidence type="ECO:0000259" key="3">
    <source>
        <dbReference type="Pfam" id="PF01709"/>
    </source>
</evidence>
<sequence>MTSLIRYALRTRRNVIVFTESKRFAGHSKWQNIKHTKMAKDAERASALQSHIRKMRYVIAEMKSADPDHNPKLARLIEQAKKNNLPQSSIKGFIEKMQKDKSQLQTAVFESRGPSGSTVLIQSLTDNFKHTKQILNQHLKKCLFSQAETPSNSSYKERGIILTEIDGRDMNKVTEDAIEVGAEEVEQQEENDKKFLEFTCDAMELMKVRNKLEGLNYKVIQADVDYIPETYVELNDNEMEAVSKLYERLNNLEEVIKVYNNIA</sequence>
<dbReference type="GO" id="GO:0005737">
    <property type="term" value="C:cytoplasm"/>
    <property type="evidence" value="ECO:0007669"/>
    <property type="project" value="UniProtKB-ARBA"/>
</dbReference>
<feature type="domain" description="TACO1/YebC-like N-terminal" evidence="4">
    <location>
        <begin position="28"/>
        <end position="99"/>
    </location>
</feature>
<dbReference type="InterPro" id="IPR049083">
    <property type="entry name" value="TACO1_YebC_N"/>
</dbReference>
<evidence type="ECO:0000259" key="4">
    <source>
        <dbReference type="Pfam" id="PF20772"/>
    </source>
</evidence>
<dbReference type="InterPro" id="IPR026564">
    <property type="entry name" value="Transcrip_reg_TACO1-like_dom3"/>
</dbReference>
<dbReference type="InterPro" id="IPR002876">
    <property type="entry name" value="Transcrip_reg_TACO1-like"/>
</dbReference>
<evidence type="ECO:0000256" key="1">
    <source>
        <dbReference type="ARBA" id="ARBA00008724"/>
    </source>
</evidence>
<dbReference type="InterPro" id="IPR017856">
    <property type="entry name" value="Integrase-like_N"/>
</dbReference>
<accession>A0ABD2W8J0</accession>
<evidence type="ECO:0000256" key="2">
    <source>
        <dbReference type="SAM" id="Coils"/>
    </source>
</evidence>
<dbReference type="Proteomes" id="UP001627154">
    <property type="component" value="Unassembled WGS sequence"/>
</dbReference>
<keyword evidence="2" id="KW-0175">Coiled coil</keyword>
<evidence type="ECO:0000313" key="6">
    <source>
        <dbReference type="Proteomes" id="UP001627154"/>
    </source>
</evidence>
<dbReference type="PANTHER" id="PTHR12532">
    <property type="entry name" value="TRANSLATIONAL ACTIVATOR OF CYTOCHROME C OXIDASE 1"/>
    <property type="match status" value="1"/>
</dbReference>
<dbReference type="Gene3D" id="1.10.10.200">
    <property type="match status" value="1"/>
</dbReference>
<keyword evidence="6" id="KW-1185">Reference proteome</keyword>
<feature type="coiled-coil region" evidence="2">
    <location>
        <begin position="235"/>
        <end position="262"/>
    </location>
</feature>
<organism evidence="5 6">
    <name type="scientific">Trichogramma kaykai</name>
    <dbReference type="NCBI Taxonomy" id="54128"/>
    <lineage>
        <taxon>Eukaryota</taxon>
        <taxon>Metazoa</taxon>
        <taxon>Ecdysozoa</taxon>
        <taxon>Arthropoda</taxon>
        <taxon>Hexapoda</taxon>
        <taxon>Insecta</taxon>
        <taxon>Pterygota</taxon>
        <taxon>Neoptera</taxon>
        <taxon>Endopterygota</taxon>
        <taxon>Hymenoptera</taxon>
        <taxon>Apocrita</taxon>
        <taxon>Proctotrupomorpha</taxon>
        <taxon>Chalcidoidea</taxon>
        <taxon>Trichogrammatidae</taxon>
        <taxon>Trichogramma</taxon>
    </lineage>
</organism>
<dbReference type="AlphaFoldDB" id="A0ABD2W8J0"/>
<comment type="caution">
    <text evidence="5">The sequence shown here is derived from an EMBL/GenBank/DDBJ whole genome shotgun (WGS) entry which is preliminary data.</text>
</comment>
<dbReference type="InterPro" id="IPR029072">
    <property type="entry name" value="YebC-like"/>
</dbReference>
<comment type="similarity">
    <text evidence="1">Belongs to the TACO1 family.</text>
</comment>
<gene>
    <name evidence="5" type="ORF">TKK_015621</name>
</gene>
<dbReference type="SUPFAM" id="SSF75625">
    <property type="entry name" value="YebC-like"/>
    <property type="match status" value="1"/>
</dbReference>
<proteinExistence type="inferred from homology"/>
<evidence type="ECO:0000313" key="5">
    <source>
        <dbReference type="EMBL" id="KAL3389395.1"/>
    </source>
</evidence>
<name>A0ABD2W8J0_9HYME</name>